<dbReference type="NCBIfam" id="NF009201">
    <property type="entry name" value="PRK12549.1"/>
    <property type="match status" value="1"/>
</dbReference>
<dbReference type="GO" id="GO:0009423">
    <property type="term" value="P:chorismate biosynthetic process"/>
    <property type="evidence" value="ECO:0007669"/>
    <property type="project" value="TreeGrafter"/>
</dbReference>
<comment type="pathway">
    <text evidence="1">Metabolic intermediate biosynthesis; chorismate biosynthesis; chorismate from D-erythrose 4-phosphate and phosphoenolpyruvate: step 4/7.</text>
</comment>
<dbReference type="Gene3D" id="3.40.50.10860">
    <property type="entry name" value="Leucine Dehydrogenase, chain A, domain 1"/>
    <property type="match status" value="1"/>
</dbReference>
<gene>
    <name evidence="4" type="primary">aroE_1</name>
    <name evidence="4" type="ORF">BN1051_01350</name>
</gene>
<dbReference type="SUPFAM" id="SSF51735">
    <property type="entry name" value="NAD(P)-binding Rossmann-fold domains"/>
    <property type="match status" value="1"/>
</dbReference>
<dbReference type="Pfam" id="PF08501">
    <property type="entry name" value="Shikimate_dh_N"/>
    <property type="match status" value="1"/>
</dbReference>
<dbReference type="EMBL" id="LN483070">
    <property type="protein sequence ID" value="CEA08015.1"/>
    <property type="molecule type" value="Genomic_DNA"/>
</dbReference>
<proteinExistence type="predicted"/>
<dbReference type="InterPro" id="IPR036291">
    <property type="entry name" value="NAD(P)-bd_dom_sf"/>
</dbReference>
<dbReference type="InterPro" id="IPR046346">
    <property type="entry name" value="Aminoacid_DH-like_N_sf"/>
</dbReference>
<dbReference type="GO" id="GO:0004764">
    <property type="term" value="F:shikimate 3-dehydrogenase (NADP+) activity"/>
    <property type="evidence" value="ECO:0007669"/>
    <property type="project" value="InterPro"/>
</dbReference>
<dbReference type="GO" id="GO:0005829">
    <property type="term" value="C:cytosol"/>
    <property type="evidence" value="ECO:0007669"/>
    <property type="project" value="TreeGrafter"/>
</dbReference>
<protein>
    <submittedName>
        <fullName evidence="4">Quinate/shikimate dehydrogenase</fullName>
    </submittedName>
</protein>
<feature type="domain" description="Shikimate dehydrogenase substrate binding N-terminal" evidence="3">
    <location>
        <begin position="12"/>
        <end position="99"/>
    </location>
</feature>
<dbReference type="GO" id="GO:0009073">
    <property type="term" value="P:aromatic amino acid family biosynthetic process"/>
    <property type="evidence" value="ECO:0007669"/>
    <property type="project" value="UniProtKB-KW"/>
</dbReference>
<accession>A0A078MP28</accession>
<organism evidence="4">
    <name type="scientific">Arthrobacter saudimassiliensis</name>
    <dbReference type="NCBI Taxonomy" id="1461584"/>
    <lineage>
        <taxon>Bacteria</taxon>
        <taxon>Bacillati</taxon>
        <taxon>Actinomycetota</taxon>
        <taxon>Actinomycetes</taxon>
        <taxon>Micrococcales</taxon>
        <taxon>Micrococcaceae</taxon>
        <taxon>Arthrobacter</taxon>
    </lineage>
</organism>
<evidence type="ECO:0000256" key="1">
    <source>
        <dbReference type="ARBA" id="ARBA00004871"/>
    </source>
</evidence>
<dbReference type="GO" id="GO:0019632">
    <property type="term" value="P:shikimate metabolic process"/>
    <property type="evidence" value="ECO:0007669"/>
    <property type="project" value="TreeGrafter"/>
</dbReference>
<evidence type="ECO:0000259" key="3">
    <source>
        <dbReference type="Pfam" id="PF08501"/>
    </source>
</evidence>
<dbReference type="PANTHER" id="PTHR21089">
    <property type="entry name" value="SHIKIMATE DEHYDROGENASE"/>
    <property type="match status" value="1"/>
</dbReference>
<keyword evidence="2" id="KW-0028">Amino-acid biosynthesis</keyword>
<dbReference type="InterPro" id="IPR013708">
    <property type="entry name" value="Shikimate_DH-bd_N"/>
</dbReference>
<evidence type="ECO:0000256" key="2">
    <source>
        <dbReference type="ARBA" id="ARBA00023141"/>
    </source>
</evidence>
<dbReference type="SUPFAM" id="SSF53223">
    <property type="entry name" value="Aminoacid dehydrogenase-like, N-terminal domain"/>
    <property type="match status" value="1"/>
</dbReference>
<dbReference type="CDD" id="cd01065">
    <property type="entry name" value="NAD_bind_Shikimate_DH"/>
    <property type="match status" value="1"/>
</dbReference>
<dbReference type="Gene3D" id="3.40.50.720">
    <property type="entry name" value="NAD(P)-binding Rossmann-like Domain"/>
    <property type="match status" value="1"/>
</dbReference>
<keyword evidence="2" id="KW-0057">Aromatic amino acid biosynthesis</keyword>
<dbReference type="InterPro" id="IPR022893">
    <property type="entry name" value="Shikimate_DH_fam"/>
</dbReference>
<evidence type="ECO:0000313" key="4">
    <source>
        <dbReference type="EMBL" id="CEA08015.1"/>
    </source>
</evidence>
<reference evidence="4" key="1">
    <citation type="submission" date="2014-07" db="EMBL/GenBank/DDBJ databases">
        <authorList>
            <person name="Urmite Genomes Urmite Genomes"/>
        </authorList>
    </citation>
    <scope>NUCLEOTIDE SEQUENCE</scope>
    <source>
        <strain evidence="4">11W110_air</strain>
    </source>
</reference>
<name>A0A078MP28_9MICC</name>
<sequence>MSTTTESWLVGLIGEGITASLTPPMHEREAAEQGLHYLYRPVDLTVSGRAGTDVGDLLRWGRDLGFNAFNVTHPCKQLVLEHLDEVSDDAAALGAVNTVLIRDGRFVGHNTDHSGFGTALSTGLPGAPLDRVVQLGAGGAGAAVAYALLKAGAGTLSLVDLDYDRVRERAAALAGLFPEAVVRAVRPEDLPAALASADGFVQATPVGMHSHPGTPVDPALLRPGLWVADVIYRPVRTQLIEAAEALGCRVLDGGHMAVGQAVDAFELITGIRPDAARMRAHFLDMIGRGL</sequence>
<dbReference type="GO" id="GO:0050661">
    <property type="term" value="F:NADP binding"/>
    <property type="evidence" value="ECO:0007669"/>
    <property type="project" value="TreeGrafter"/>
</dbReference>
<dbReference type="PATRIC" id="fig|1461584.3.peg.1336"/>
<dbReference type="PANTHER" id="PTHR21089:SF1">
    <property type="entry name" value="BIFUNCTIONAL 3-DEHYDROQUINATE DEHYDRATASE_SHIKIMATE DEHYDROGENASE, CHLOROPLASTIC"/>
    <property type="match status" value="1"/>
</dbReference>
<dbReference type="AlphaFoldDB" id="A0A078MP28"/>